<evidence type="ECO:0000256" key="7">
    <source>
        <dbReference type="ARBA" id="ARBA00022946"/>
    </source>
</evidence>
<comment type="subcellular location">
    <subcellularLocation>
        <location evidence="2">Mitochondrion</location>
    </subcellularLocation>
</comment>
<evidence type="ECO:0000259" key="13">
    <source>
        <dbReference type="Pfam" id="PF21343"/>
    </source>
</evidence>
<dbReference type="Gene3D" id="1.10.540.10">
    <property type="entry name" value="Acyl-CoA dehydrogenase/oxidase, N-terminal domain"/>
    <property type="match status" value="1"/>
</dbReference>
<dbReference type="GO" id="GO:0050660">
    <property type="term" value="F:flavin adenine dinucleotide binding"/>
    <property type="evidence" value="ECO:0007669"/>
    <property type="project" value="InterPro"/>
</dbReference>
<reference evidence="14" key="1">
    <citation type="submission" date="2021-02" db="EMBL/GenBank/DDBJ databases">
        <authorList>
            <person name="Nowell W R."/>
        </authorList>
    </citation>
    <scope>NUCLEOTIDE SEQUENCE</scope>
</reference>
<accession>A0A813Q6B3</accession>
<keyword evidence="6" id="KW-0274">FAD</keyword>
<dbReference type="InterPro" id="IPR006091">
    <property type="entry name" value="Acyl-CoA_Oxase/DH_mid-dom"/>
</dbReference>
<dbReference type="Pfam" id="PF02771">
    <property type="entry name" value="Acyl-CoA_dh_N"/>
    <property type="match status" value="1"/>
</dbReference>
<evidence type="ECO:0000256" key="4">
    <source>
        <dbReference type="ARBA" id="ARBA00010541"/>
    </source>
</evidence>
<dbReference type="SUPFAM" id="SSF56645">
    <property type="entry name" value="Acyl-CoA dehydrogenase NM domain-like"/>
    <property type="match status" value="1"/>
</dbReference>
<keyword evidence="5" id="KW-0285">Flavoprotein</keyword>
<dbReference type="SUPFAM" id="SSF50494">
    <property type="entry name" value="Trypsin-like serine proteases"/>
    <property type="match status" value="1"/>
</dbReference>
<dbReference type="InterPro" id="IPR036250">
    <property type="entry name" value="AcylCo_DH-like_C"/>
</dbReference>
<evidence type="ECO:0000256" key="3">
    <source>
        <dbReference type="ARBA" id="ARBA00009347"/>
    </source>
</evidence>
<evidence type="ECO:0000313" key="15">
    <source>
        <dbReference type="Proteomes" id="UP000663882"/>
    </source>
</evidence>
<dbReference type="InterPro" id="IPR013786">
    <property type="entry name" value="AcylCoA_DH/ox_N"/>
</dbReference>
<evidence type="ECO:0000259" key="12">
    <source>
        <dbReference type="Pfam" id="PF02771"/>
    </source>
</evidence>
<keyword evidence="8" id="KW-0560">Oxidoreductase</keyword>
<comment type="caution">
    <text evidence="14">The sequence shown here is derived from an EMBL/GenBank/DDBJ whole genome shotgun (WGS) entry which is preliminary data.</text>
</comment>
<comment type="similarity">
    <text evidence="3">Belongs to the acyl-CoA dehydrogenase family.</text>
</comment>
<evidence type="ECO:0000256" key="1">
    <source>
        <dbReference type="ARBA" id="ARBA00001974"/>
    </source>
</evidence>
<dbReference type="GO" id="GO:0004252">
    <property type="term" value="F:serine-type endopeptidase activity"/>
    <property type="evidence" value="ECO:0007669"/>
    <property type="project" value="InterPro"/>
</dbReference>
<dbReference type="Pfam" id="PF13365">
    <property type="entry name" value="Trypsin_2"/>
    <property type="match status" value="1"/>
</dbReference>
<comment type="similarity">
    <text evidence="4">Belongs to the peptidase S1C family.</text>
</comment>
<dbReference type="GO" id="GO:0006508">
    <property type="term" value="P:proteolysis"/>
    <property type="evidence" value="ECO:0007669"/>
    <property type="project" value="InterPro"/>
</dbReference>
<dbReference type="Proteomes" id="UP000663882">
    <property type="component" value="Unassembled WGS sequence"/>
</dbReference>
<dbReference type="PANTHER" id="PTHR43884:SF9">
    <property type="entry name" value="COMPLEX I ASSEMBLY FACTOR ACAD9, MITOCHONDRIAL"/>
    <property type="match status" value="1"/>
</dbReference>
<sequence length="892" mass="102018">MYRFARILFNRQKYSSFYIPLLSTRNEQYSNKINSSIPFTLLLATSSLSFYEIFKRYRLYALSNNEPIPSTPKGPLIVDNQKPLIEKVPYSKQYNFIADVVEHVAPAVVHIEVDLESMPYFGHFNSSIGTTNGSGFIINETGLILTNAHVVRNKKHVKIKLADGQRFTGTVEHVDMVADLAVVQIDSKQQKLPYLNLGDSDKIRAGEHCIAVGSPLALSSTVTSEFVSNENSSTDDDEPYLTKSNITKPNKEIIEQVRPTSEESIITRKDRPRLEEEGLEYEYKDELDALRRKERLTVDSTNTQYMTIVFNGEFDRDILTYPELLTKSESTQMNTLCERLKKFTDSIDRNKIERDNHIDKDIYKEMCKLKLHGLIIPEEFNGLSLNSQLSVRMFEELAVSPTITTQLLAHTEYGVRSLLVYGTDEQQRYYLPEMATGNMIATACITEAHSGSDIRNIETTATVSNTDPNTYIINGKKMWVTNGLNANVFLVYCKTKERHTSDDYDDRFSFFLVHRDMPGVNISPPISTLGLRGLGLTHIEFKDVKVNVAHHSIGQLGEGLNILRNLHGYVRTTLSGMCVGVGKRLIQLASERAIQRESFSRRLMDQGLIQKRLFHMEIDTYTMESMTYLTSGILDSFSMPVISIESALTKIFATDRLYRLANDCLEIFGVEGIEIGHPVEQYLRDIRPWSMFDVPNDVLRLLTAWEGVMSVSTVIHDFVRKIRNPIHFPGTKLRHLLTSWTTQAQAMRAPFTFKHDLWEKVHPSLGIPAKDLEYAIFVLRNVTKETLTKSGRDIIDNQLYLRRLSEIVMEIFAMTAMLGRSSRAYSIGLKNCEHETEMTFLYCKHARLRIDRFAKEVHEHGYRTGDEHLQHLAKRMLIAKGYPITTPLERTY</sequence>
<gene>
    <name evidence="14" type="ORF">RFH988_LOCUS1917</name>
</gene>
<name>A0A813Q6B3_9BILA</name>
<dbReference type="PRINTS" id="PR00834">
    <property type="entry name" value="PROTEASES2C"/>
</dbReference>
<evidence type="ECO:0000256" key="9">
    <source>
        <dbReference type="ARBA" id="ARBA00023128"/>
    </source>
</evidence>
<dbReference type="InterPro" id="IPR046373">
    <property type="entry name" value="Acyl-CoA_Oxase/DH_mid-dom_sf"/>
</dbReference>
<dbReference type="GO" id="GO:0005739">
    <property type="term" value="C:mitochondrion"/>
    <property type="evidence" value="ECO:0007669"/>
    <property type="project" value="UniProtKB-SubCell"/>
</dbReference>
<dbReference type="AlphaFoldDB" id="A0A813Q6B3"/>
<keyword evidence="7" id="KW-0809">Transit peptide</keyword>
<evidence type="ECO:0000313" key="14">
    <source>
        <dbReference type="EMBL" id="CAF0762577.1"/>
    </source>
</evidence>
<dbReference type="PANTHER" id="PTHR43884">
    <property type="entry name" value="ACYL-COA DEHYDROGENASE"/>
    <property type="match status" value="1"/>
</dbReference>
<dbReference type="InterPro" id="IPR037069">
    <property type="entry name" value="AcylCoA_DH/ox_N_sf"/>
</dbReference>
<dbReference type="Gene3D" id="2.40.110.10">
    <property type="entry name" value="Butyryl-CoA Dehydrogenase, subunit A, domain 2"/>
    <property type="match status" value="1"/>
</dbReference>
<dbReference type="EMBL" id="CAJNOO010000038">
    <property type="protein sequence ID" value="CAF0762577.1"/>
    <property type="molecule type" value="Genomic_DNA"/>
</dbReference>
<dbReference type="InterPro" id="IPR009075">
    <property type="entry name" value="AcylCo_DH/oxidase_C"/>
</dbReference>
<protein>
    <submittedName>
        <fullName evidence="14">Uncharacterized protein</fullName>
    </submittedName>
</protein>
<dbReference type="Gene3D" id="2.40.10.120">
    <property type="match status" value="1"/>
</dbReference>
<dbReference type="InterPro" id="IPR001940">
    <property type="entry name" value="Peptidase_S1C"/>
</dbReference>
<evidence type="ECO:0000256" key="2">
    <source>
        <dbReference type="ARBA" id="ARBA00004173"/>
    </source>
</evidence>
<evidence type="ECO:0000259" key="10">
    <source>
        <dbReference type="Pfam" id="PF00441"/>
    </source>
</evidence>
<dbReference type="Pfam" id="PF21343">
    <property type="entry name" value="ACAD9-ACADV_C"/>
    <property type="match status" value="1"/>
</dbReference>
<dbReference type="GO" id="GO:0006631">
    <property type="term" value="P:fatty acid metabolic process"/>
    <property type="evidence" value="ECO:0007669"/>
    <property type="project" value="UniProtKB-ARBA"/>
</dbReference>
<keyword evidence="9" id="KW-0496">Mitochondrion</keyword>
<proteinExistence type="inferred from homology"/>
<dbReference type="Pfam" id="PF00441">
    <property type="entry name" value="Acyl-CoA_dh_1"/>
    <property type="match status" value="1"/>
</dbReference>
<dbReference type="InterPro" id="IPR049448">
    <property type="entry name" value="ACAD9/ACADV-like_C"/>
</dbReference>
<evidence type="ECO:0000256" key="6">
    <source>
        <dbReference type="ARBA" id="ARBA00022827"/>
    </source>
</evidence>
<dbReference type="OrthoDB" id="354at2759"/>
<evidence type="ECO:0000256" key="8">
    <source>
        <dbReference type="ARBA" id="ARBA00023002"/>
    </source>
</evidence>
<feature type="domain" description="Acyl-CoA dehydrogenase/oxidase N-terminal" evidence="12">
    <location>
        <begin position="350"/>
        <end position="437"/>
    </location>
</feature>
<evidence type="ECO:0000259" key="11">
    <source>
        <dbReference type="Pfam" id="PF02770"/>
    </source>
</evidence>
<dbReference type="GO" id="GO:0003995">
    <property type="term" value="F:acyl-CoA dehydrogenase activity"/>
    <property type="evidence" value="ECO:0007669"/>
    <property type="project" value="TreeGrafter"/>
</dbReference>
<organism evidence="14 15">
    <name type="scientific">Rotaria sordida</name>
    <dbReference type="NCBI Taxonomy" id="392033"/>
    <lineage>
        <taxon>Eukaryota</taxon>
        <taxon>Metazoa</taxon>
        <taxon>Spiralia</taxon>
        <taxon>Gnathifera</taxon>
        <taxon>Rotifera</taxon>
        <taxon>Eurotatoria</taxon>
        <taxon>Bdelloidea</taxon>
        <taxon>Philodinida</taxon>
        <taxon>Philodinidae</taxon>
        <taxon>Rotaria</taxon>
    </lineage>
</organism>
<dbReference type="Gene3D" id="1.20.140.10">
    <property type="entry name" value="Butyryl-CoA Dehydrogenase, subunit A, domain 3"/>
    <property type="match status" value="2"/>
</dbReference>
<feature type="domain" description="ACAD9/ACADV-like C-terminal" evidence="13">
    <location>
        <begin position="764"/>
        <end position="881"/>
    </location>
</feature>
<dbReference type="InterPro" id="IPR009100">
    <property type="entry name" value="AcylCoA_DH/oxidase_NM_dom_sf"/>
</dbReference>
<evidence type="ECO:0000256" key="5">
    <source>
        <dbReference type="ARBA" id="ARBA00022630"/>
    </source>
</evidence>
<feature type="domain" description="Acyl-CoA oxidase/dehydrogenase middle" evidence="11">
    <location>
        <begin position="444"/>
        <end position="544"/>
    </location>
</feature>
<dbReference type="SUPFAM" id="SSF47203">
    <property type="entry name" value="Acyl-CoA dehydrogenase C-terminal domain-like"/>
    <property type="match status" value="1"/>
</dbReference>
<comment type="cofactor">
    <cofactor evidence="1">
        <name>FAD</name>
        <dbReference type="ChEBI" id="CHEBI:57692"/>
    </cofactor>
</comment>
<dbReference type="Pfam" id="PF02770">
    <property type="entry name" value="Acyl-CoA_dh_M"/>
    <property type="match status" value="1"/>
</dbReference>
<feature type="domain" description="Acyl-CoA dehydrogenase/oxidase C-terminal" evidence="10">
    <location>
        <begin position="557"/>
        <end position="701"/>
    </location>
</feature>
<dbReference type="InterPro" id="IPR009003">
    <property type="entry name" value="Peptidase_S1_PA"/>
</dbReference>